<dbReference type="InterPro" id="IPR020108">
    <property type="entry name" value="Spore_coat_CotD"/>
</dbReference>
<dbReference type="Proteomes" id="UP000429595">
    <property type="component" value="Unassembled WGS sequence"/>
</dbReference>
<keyword evidence="2" id="KW-1185">Reference proteome</keyword>
<dbReference type="RefSeq" id="WP_152149474.1">
    <property type="nucleotide sequence ID" value="NZ_WEIO01000001.1"/>
</dbReference>
<protein>
    <recommendedName>
        <fullName evidence="3">Spore coat protein CotH</fullName>
    </recommendedName>
</protein>
<gene>
    <name evidence="1" type="ORF">F9802_02045</name>
</gene>
<evidence type="ECO:0008006" key="3">
    <source>
        <dbReference type="Google" id="ProtNLM"/>
    </source>
</evidence>
<accession>A0A6I1FNS3</accession>
<dbReference type="AlphaFoldDB" id="A0A6I1FNS3"/>
<sequence length="79" mass="9527">MHCNRPKVLPAVMHPPVCCTNHMYEKFIVPHIHPTHTANINHQLYEHQHYYPHTQSYVQDVHSQQQFCGRRPRRRPFGF</sequence>
<proteinExistence type="predicted"/>
<dbReference type="Pfam" id="PF11122">
    <property type="entry name" value="Spore-coat_CotD"/>
    <property type="match status" value="1"/>
</dbReference>
<comment type="caution">
    <text evidence="1">The sequence shown here is derived from an EMBL/GenBank/DDBJ whole genome shotgun (WGS) entry which is preliminary data.</text>
</comment>
<reference evidence="1 2" key="1">
    <citation type="submission" date="2019-10" db="EMBL/GenBank/DDBJ databases">
        <title>Bacillus aerolatum sp. nov., isolated from bioaerosol of sport playgrounds.</title>
        <authorList>
            <person name="Chen P."/>
            <person name="Zhang G."/>
        </authorList>
    </citation>
    <scope>NUCLEOTIDE SEQUENCE [LARGE SCALE GENOMIC DNA]</scope>
    <source>
        <strain evidence="1 2">CX253</strain>
    </source>
</reference>
<name>A0A6I1FNS3_9BACI</name>
<evidence type="ECO:0000313" key="1">
    <source>
        <dbReference type="EMBL" id="KAB7708947.1"/>
    </source>
</evidence>
<evidence type="ECO:0000313" key="2">
    <source>
        <dbReference type="Proteomes" id="UP000429595"/>
    </source>
</evidence>
<dbReference type="EMBL" id="WEIO01000001">
    <property type="protein sequence ID" value="KAB7708947.1"/>
    <property type="molecule type" value="Genomic_DNA"/>
</dbReference>
<organism evidence="1 2">
    <name type="scientific">Bacillus aerolatus</name>
    <dbReference type="NCBI Taxonomy" id="2653354"/>
    <lineage>
        <taxon>Bacteria</taxon>
        <taxon>Bacillati</taxon>
        <taxon>Bacillota</taxon>
        <taxon>Bacilli</taxon>
        <taxon>Bacillales</taxon>
        <taxon>Bacillaceae</taxon>
        <taxon>Bacillus</taxon>
    </lineage>
</organism>